<name>A0A1G2R2X6_9BACT</name>
<proteinExistence type="predicted"/>
<dbReference type="Proteomes" id="UP000176901">
    <property type="component" value="Unassembled WGS sequence"/>
</dbReference>
<sequence length="223" mass="25971">MNQLHTKAIQLRKEGYSYALINKRLGVSKSTLSNWLTEIPFKPNQEVLNRINNTKLKLVRTKQKDKFETWARIKKEARIEVGRLTKRDLFMFGLGLYLGEGAKAYDATQIINANPDIIRLALKWFSEICGVPRENFSITIHLYPDTNVNETLKFWQKQTGIPRRNFWKTQLDKREGKSKTKRNKLPYGTASITVRALGNPIFGVQLHRRILAWMDHAMDNTRV</sequence>
<protein>
    <submittedName>
        <fullName evidence="1">Uncharacterized protein</fullName>
    </submittedName>
</protein>
<dbReference type="EMBL" id="MHTW01000016">
    <property type="protein sequence ID" value="OHA67215.1"/>
    <property type="molecule type" value="Genomic_DNA"/>
</dbReference>
<organism evidence="1 2">
    <name type="scientific">Candidatus Wildermuthbacteria bacterium RIFCSPHIGHO2_02_FULL_47_12</name>
    <dbReference type="NCBI Taxonomy" id="1802451"/>
    <lineage>
        <taxon>Bacteria</taxon>
        <taxon>Candidatus Wildermuthiibacteriota</taxon>
    </lineage>
</organism>
<gene>
    <name evidence="1" type="ORF">A3C82_00925</name>
</gene>
<reference evidence="1 2" key="1">
    <citation type="journal article" date="2016" name="Nat. Commun.">
        <title>Thousands of microbial genomes shed light on interconnected biogeochemical processes in an aquifer system.</title>
        <authorList>
            <person name="Anantharaman K."/>
            <person name="Brown C.T."/>
            <person name="Hug L.A."/>
            <person name="Sharon I."/>
            <person name="Castelle C.J."/>
            <person name="Probst A.J."/>
            <person name="Thomas B.C."/>
            <person name="Singh A."/>
            <person name="Wilkins M.J."/>
            <person name="Karaoz U."/>
            <person name="Brodie E.L."/>
            <person name="Williams K.H."/>
            <person name="Hubbard S.S."/>
            <person name="Banfield J.F."/>
        </authorList>
    </citation>
    <scope>NUCLEOTIDE SEQUENCE [LARGE SCALE GENOMIC DNA]</scope>
</reference>
<dbReference type="STRING" id="1802451.A3C82_00925"/>
<comment type="caution">
    <text evidence="1">The sequence shown here is derived from an EMBL/GenBank/DDBJ whole genome shotgun (WGS) entry which is preliminary data.</text>
</comment>
<accession>A0A1G2R2X6</accession>
<dbReference type="AlphaFoldDB" id="A0A1G2R2X6"/>
<evidence type="ECO:0000313" key="2">
    <source>
        <dbReference type="Proteomes" id="UP000176901"/>
    </source>
</evidence>
<evidence type="ECO:0000313" key="1">
    <source>
        <dbReference type="EMBL" id="OHA67215.1"/>
    </source>
</evidence>